<feature type="signal peptide" evidence="2">
    <location>
        <begin position="1"/>
        <end position="21"/>
    </location>
</feature>
<feature type="compositionally biased region" description="Polar residues" evidence="1">
    <location>
        <begin position="39"/>
        <end position="68"/>
    </location>
</feature>
<feature type="compositionally biased region" description="Low complexity" evidence="1">
    <location>
        <begin position="88"/>
        <end position="102"/>
    </location>
</feature>
<feature type="region of interest" description="Disordered" evidence="1">
    <location>
        <begin position="39"/>
        <end position="109"/>
    </location>
</feature>
<dbReference type="AlphaFoldDB" id="A0A261UFL8"/>
<accession>A0A261UFL8</accession>
<keyword evidence="4" id="KW-1185">Reference proteome</keyword>
<reference evidence="4" key="1">
    <citation type="submission" date="2017-05" db="EMBL/GenBank/DDBJ databases">
        <title>Complete and WGS of Bordetella genogroups.</title>
        <authorList>
            <person name="Spilker T."/>
            <person name="Lipuma J."/>
        </authorList>
    </citation>
    <scope>NUCLEOTIDE SEQUENCE [LARGE SCALE GENOMIC DNA]</scope>
    <source>
        <strain evidence="4">AU8856</strain>
    </source>
</reference>
<evidence type="ECO:0000313" key="4">
    <source>
        <dbReference type="Proteomes" id="UP000215767"/>
    </source>
</evidence>
<organism evidence="3 4">
    <name type="scientific">Bordetella genomosp. 11</name>
    <dbReference type="NCBI Taxonomy" id="1416808"/>
    <lineage>
        <taxon>Bacteria</taxon>
        <taxon>Pseudomonadati</taxon>
        <taxon>Pseudomonadota</taxon>
        <taxon>Betaproteobacteria</taxon>
        <taxon>Burkholderiales</taxon>
        <taxon>Alcaligenaceae</taxon>
        <taxon>Bordetella</taxon>
    </lineage>
</organism>
<dbReference type="OrthoDB" id="8690161at2"/>
<comment type="caution">
    <text evidence="3">The sequence shown here is derived from an EMBL/GenBank/DDBJ whole genome shotgun (WGS) entry which is preliminary data.</text>
</comment>
<evidence type="ECO:0000256" key="1">
    <source>
        <dbReference type="SAM" id="MobiDB-lite"/>
    </source>
</evidence>
<evidence type="ECO:0000256" key="2">
    <source>
        <dbReference type="SAM" id="SignalP"/>
    </source>
</evidence>
<dbReference type="Proteomes" id="UP000215767">
    <property type="component" value="Unassembled WGS sequence"/>
</dbReference>
<feature type="compositionally biased region" description="Polar residues" evidence="1">
    <location>
        <begin position="77"/>
        <end position="87"/>
    </location>
</feature>
<dbReference type="EMBL" id="NEVS01000004">
    <property type="protein sequence ID" value="OZI59990.1"/>
    <property type="molecule type" value="Genomic_DNA"/>
</dbReference>
<evidence type="ECO:0000313" key="3">
    <source>
        <dbReference type="EMBL" id="OZI59990.1"/>
    </source>
</evidence>
<protein>
    <submittedName>
        <fullName evidence="3">Uncharacterized protein</fullName>
    </submittedName>
</protein>
<keyword evidence="2" id="KW-0732">Signal</keyword>
<proteinExistence type="predicted"/>
<gene>
    <name evidence="3" type="ORF">CAL28_10950</name>
</gene>
<sequence>MKVPRFWVALSLAVFAQGAFASGGYGSFGGRTYPPSVYSTPRSSMPSYGSGSNPYSTGVQGYSRNNGTYVAPHQRSMPDNSLNNNWSTKGNTNPYTGTPGTKRGNPFGW</sequence>
<feature type="chain" id="PRO_5012944019" evidence="2">
    <location>
        <begin position="22"/>
        <end position="109"/>
    </location>
</feature>
<name>A0A261UFL8_9BORD</name>